<reference evidence="1 2" key="1">
    <citation type="submission" date="2016-10" db="EMBL/GenBank/DDBJ databases">
        <authorList>
            <person name="de Groot N.N."/>
        </authorList>
    </citation>
    <scope>NUCLEOTIDE SEQUENCE [LARGE SCALE GENOMIC DNA]</scope>
    <source>
        <strain evidence="1 2">DSM 45610</strain>
    </source>
</reference>
<dbReference type="Gene3D" id="3.40.50.10320">
    <property type="entry name" value="LmbE-like"/>
    <property type="match status" value="1"/>
</dbReference>
<protein>
    <submittedName>
        <fullName evidence="1">GlcNAc-PI de-N-acetylase</fullName>
    </submittedName>
</protein>
<accession>A0A1H2RX96</accession>
<dbReference type="InterPro" id="IPR003737">
    <property type="entry name" value="GlcNAc_PI_deacetylase-related"/>
</dbReference>
<dbReference type="RefSeq" id="WP_091735533.1">
    <property type="nucleotide sequence ID" value="NZ_FNNQ01000002.1"/>
</dbReference>
<dbReference type="PANTHER" id="PTHR12993">
    <property type="entry name" value="N-ACETYLGLUCOSAMINYL-PHOSPHATIDYLINOSITOL DE-N-ACETYLASE-RELATED"/>
    <property type="match status" value="1"/>
</dbReference>
<dbReference type="AlphaFoldDB" id="A0A1H2RX96"/>
<proteinExistence type="predicted"/>
<dbReference type="Proteomes" id="UP000198534">
    <property type="component" value="Unassembled WGS sequence"/>
</dbReference>
<dbReference type="STRING" id="1048340.SAMN05444487_10224"/>
<dbReference type="SUPFAM" id="SSF102588">
    <property type="entry name" value="LmbE-like"/>
    <property type="match status" value="1"/>
</dbReference>
<evidence type="ECO:0000313" key="1">
    <source>
        <dbReference type="EMBL" id="SDW23394.1"/>
    </source>
</evidence>
<gene>
    <name evidence="1" type="ORF">SAMN05444487_10224</name>
</gene>
<name>A0A1H2RX96_9BACL</name>
<evidence type="ECO:0000313" key="2">
    <source>
        <dbReference type="Proteomes" id="UP000198534"/>
    </source>
</evidence>
<dbReference type="OrthoDB" id="1754135at2"/>
<dbReference type="PANTHER" id="PTHR12993:SF11">
    <property type="entry name" value="N-ACETYLGLUCOSAMINYL-PHOSPHATIDYLINOSITOL DE-N-ACETYLASE"/>
    <property type="match status" value="1"/>
</dbReference>
<dbReference type="Pfam" id="PF02585">
    <property type="entry name" value="PIG-L"/>
    <property type="match status" value="1"/>
</dbReference>
<dbReference type="EMBL" id="FNNQ01000002">
    <property type="protein sequence ID" value="SDW23394.1"/>
    <property type="molecule type" value="Genomic_DNA"/>
</dbReference>
<sequence>MKVRTILFLTLILIIAYELTDWEFLYVHSQPNTTISKKPSHRPVIYFVPHADDEVLTYSPDMQNEMQQGRPIYLILFSKGEESIAREVLNGTYDRQSFQKDQIGQPVFCKWHWRVHSPTKEHFADGTLSHEEFGNARVKDFYRVAKALGIHRSHVQTYAIPNGHFAPSQVKALIKKYISKFPDADFRTMSSYDIHPDHAAMGKALEHLIRTKKIPANQVRFFLSIYTDRLSGKTIPKMRYYSQVKKNSIAYNRIQKSIDFYAKYDPKHGFYATGYHSVPAQFNALKNALYSTWYQPH</sequence>
<organism evidence="1 2">
    <name type="scientific">Marininema mesophilum</name>
    <dbReference type="NCBI Taxonomy" id="1048340"/>
    <lineage>
        <taxon>Bacteria</taxon>
        <taxon>Bacillati</taxon>
        <taxon>Bacillota</taxon>
        <taxon>Bacilli</taxon>
        <taxon>Bacillales</taxon>
        <taxon>Thermoactinomycetaceae</taxon>
        <taxon>Marininema</taxon>
    </lineage>
</organism>
<keyword evidence="2" id="KW-1185">Reference proteome</keyword>
<dbReference type="GO" id="GO:0000225">
    <property type="term" value="F:N-acetylglucosaminylphosphatidylinositol deacetylase activity"/>
    <property type="evidence" value="ECO:0007669"/>
    <property type="project" value="TreeGrafter"/>
</dbReference>
<dbReference type="InterPro" id="IPR024078">
    <property type="entry name" value="LmbE-like_dom_sf"/>
</dbReference>